<keyword evidence="3" id="KW-1185">Reference proteome</keyword>
<feature type="non-terminal residue" evidence="2">
    <location>
        <position position="1"/>
    </location>
</feature>
<proteinExistence type="predicted"/>
<comment type="caution">
    <text evidence="2">The sequence shown here is derived from an EMBL/GenBank/DDBJ whole genome shotgun (WGS) entry which is preliminary data.</text>
</comment>
<reference evidence="3" key="1">
    <citation type="journal article" date="2019" name="Int. J. Syst. Evol. Microbiol.">
        <title>The Global Catalogue of Microorganisms (GCM) 10K type strain sequencing project: providing services to taxonomists for standard genome sequencing and annotation.</title>
        <authorList>
            <consortium name="The Broad Institute Genomics Platform"/>
            <consortium name="The Broad Institute Genome Sequencing Center for Infectious Disease"/>
            <person name="Wu L."/>
            <person name="Ma J."/>
        </authorList>
    </citation>
    <scope>NUCLEOTIDE SEQUENCE [LARGE SCALE GENOMIC DNA]</scope>
    <source>
        <strain evidence="3">KCTC 52438</strain>
    </source>
</reference>
<protein>
    <recommendedName>
        <fullName evidence="4">DUF5610 domain-containing protein</fullName>
    </recommendedName>
</protein>
<evidence type="ECO:0000256" key="1">
    <source>
        <dbReference type="SAM" id="MobiDB-lite"/>
    </source>
</evidence>
<accession>A0ABV7HGX9</accession>
<gene>
    <name evidence="2" type="ORF">ACFOEK_12570</name>
</gene>
<evidence type="ECO:0000313" key="2">
    <source>
        <dbReference type="EMBL" id="MFC3151866.1"/>
    </source>
</evidence>
<evidence type="ECO:0008006" key="4">
    <source>
        <dbReference type="Google" id="ProtNLM"/>
    </source>
</evidence>
<feature type="region of interest" description="Disordered" evidence="1">
    <location>
        <begin position="187"/>
        <end position="211"/>
    </location>
</feature>
<dbReference type="Proteomes" id="UP001595476">
    <property type="component" value="Unassembled WGS sequence"/>
</dbReference>
<feature type="compositionally biased region" description="Acidic residues" evidence="1">
    <location>
        <begin position="194"/>
        <end position="211"/>
    </location>
</feature>
<dbReference type="EMBL" id="JBHRSZ010000004">
    <property type="protein sequence ID" value="MFC3151866.1"/>
    <property type="molecule type" value="Genomic_DNA"/>
</dbReference>
<organism evidence="2 3">
    <name type="scientific">Litoribrevibacter euphylliae</name>
    <dbReference type="NCBI Taxonomy" id="1834034"/>
    <lineage>
        <taxon>Bacteria</taxon>
        <taxon>Pseudomonadati</taxon>
        <taxon>Pseudomonadota</taxon>
        <taxon>Gammaproteobacteria</taxon>
        <taxon>Oceanospirillales</taxon>
        <taxon>Oceanospirillaceae</taxon>
        <taxon>Litoribrevibacter</taxon>
    </lineage>
</organism>
<evidence type="ECO:0000313" key="3">
    <source>
        <dbReference type="Proteomes" id="UP001595476"/>
    </source>
</evidence>
<dbReference type="RefSeq" id="WP_386721424.1">
    <property type="nucleotide sequence ID" value="NZ_JBHRSZ010000004.1"/>
</dbReference>
<name>A0ABV7HGX9_9GAMM</name>
<sequence>LASLDYSSFDYQNTGDGSSFGYSAYSGSQFSVSVDGELDEGELTALNDFLGQVDSLAQSFFSGDLDSALEQAMSLGYDSSELASFTLDFSYSEVQATTRTYQNVQDLGDGQGQGLASLPNLVEPLKQFAEDVQSVVDKASLFQSSAAGMLDLLEQFIADKAESSELSPSERIQEFARSLFEEVLPQAFGTASEPETEDGVSVDELAGEVDA</sequence>